<evidence type="ECO:0000313" key="5">
    <source>
        <dbReference type="EMBL" id="KAB8302575.1"/>
    </source>
</evidence>
<dbReference type="InterPro" id="IPR013149">
    <property type="entry name" value="ADH-like_C"/>
</dbReference>
<evidence type="ECO:0000313" key="6">
    <source>
        <dbReference type="Proteomes" id="UP000326757"/>
    </source>
</evidence>
<feature type="region of interest" description="Disordered" evidence="3">
    <location>
        <begin position="1"/>
        <end position="26"/>
    </location>
</feature>
<dbReference type="InterPro" id="IPR013154">
    <property type="entry name" value="ADH-like_N"/>
</dbReference>
<dbReference type="InterPro" id="IPR047122">
    <property type="entry name" value="Trans-enoyl_RdTase-like"/>
</dbReference>
<dbReference type="Gene3D" id="3.90.180.10">
    <property type="entry name" value="Medium-chain alcohol dehydrogenases, catalytic domain"/>
    <property type="match status" value="1"/>
</dbReference>
<dbReference type="EMBL" id="VIGI01000003">
    <property type="protein sequence ID" value="KAB8302575.1"/>
    <property type="molecule type" value="Genomic_DNA"/>
</dbReference>
<protein>
    <recommendedName>
        <fullName evidence="4">Enoyl reductase (ER) domain-containing protein</fullName>
    </recommendedName>
</protein>
<dbReference type="Pfam" id="PF08240">
    <property type="entry name" value="ADH_N"/>
    <property type="match status" value="1"/>
</dbReference>
<comment type="similarity">
    <text evidence="1">Belongs to the zinc-containing alcohol dehydrogenase family.</text>
</comment>
<dbReference type="PANTHER" id="PTHR45348:SF2">
    <property type="entry name" value="ZINC-TYPE ALCOHOL DEHYDROGENASE-LIKE PROTEIN C2E1P3.01"/>
    <property type="match status" value="1"/>
</dbReference>
<sequence>MSNPCSREGQSDVKQRSSGQTKLHPASKCHLQSAMVKPKDLISPLNELKAFFFGCDDYQSCFAECRHLVYQSLLTPLLKSFSSKQKSPIVVQKPGEAIAAEASIPKLRDDYILVNTKAVALNPTDWKHIEWLTSNGARIGCDYAGVVEEVGSAVTKDFKKGDRVCGFCHGGNEVNHEDGAFGNYITLKGDAQIKIPDNLSFEQASTLGVGITTVGQGLYQSLKLPLPTNPSPTKFPVLIYGGSTATGALAIQFAKLSGLQVITTCSPRNFAYVESLGADKAFDYNSPTCSQDIKEYTKDSIKHAFDCVSEASSPQITVSAISSAGGVYSTLLPVSTEDVHKINEKVENKATLGYTAVGEFFKFGPADFPAKPEDFEFAKKFWEISKGLLAERKVKVHNIAVNKYGEGFEGILNGLQAMKEDQNNAQYQVEKQNRKALFHMCIIFHMICFLKYTQDGLDHLISSDSITQRKEN</sequence>
<dbReference type="InterPro" id="IPR011032">
    <property type="entry name" value="GroES-like_sf"/>
</dbReference>
<reference evidence="5 6" key="1">
    <citation type="submission" date="2019-06" db="EMBL/GenBank/DDBJ databases">
        <title>Genome Sequence of the Brown Rot Fungal Pathogen Monilinia laxa.</title>
        <authorList>
            <person name="De Miccolis Angelini R.M."/>
            <person name="Landi L."/>
            <person name="Abate D."/>
            <person name="Pollastro S."/>
            <person name="Romanazzi G."/>
            <person name="Faretra F."/>
        </authorList>
    </citation>
    <scope>NUCLEOTIDE SEQUENCE [LARGE SCALE GENOMIC DNA]</scope>
    <source>
        <strain evidence="5 6">Mlax316</strain>
    </source>
</reference>
<comment type="caution">
    <text evidence="5">The sequence shown here is derived from an EMBL/GenBank/DDBJ whole genome shotgun (WGS) entry which is preliminary data.</text>
</comment>
<accession>A0A5N6KFY0</accession>
<dbReference type="SMART" id="SM00829">
    <property type="entry name" value="PKS_ER"/>
    <property type="match status" value="1"/>
</dbReference>
<dbReference type="InterPro" id="IPR020843">
    <property type="entry name" value="ER"/>
</dbReference>
<dbReference type="PANTHER" id="PTHR45348">
    <property type="entry name" value="HYPOTHETICAL OXIDOREDUCTASE (EUROFUNG)"/>
    <property type="match status" value="1"/>
</dbReference>
<evidence type="ECO:0000259" key="4">
    <source>
        <dbReference type="SMART" id="SM00829"/>
    </source>
</evidence>
<dbReference type="GO" id="GO:0016651">
    <property type="term" value="F:oxidoreductase activity, acting on NAD(P)H"/>
    <property type="evidence" value="ECO:0007669"/>
    <property type="project" value="InterPro"/>
</dbReference>
<dbReference type="AlphaFoldDB" id="A0A5N6KFY0"/>
<dbReference type="CDD" id="cd08249">
    <property type="entry name" value="enoyl_reductase_like"/>
    <property type="match status" value="1"/>
</dbReference>
<name>A0A5N6KFY0_MONLA</name>
<keyword evidence="6" id="KW-1185">Reference proteome</keyword>
<dbReference type="Proteomes" id="UP000326757">
    <property type="component" value="Unassembled WGS sequence"/>
</dbReference>
<dbReference type="OrthoDB" id="48317at2759"/>
<dbReference type="SUPFAM" id="SSF50129">
    <property type="entry name" value="GroES-like"/>
    <property type="match status" value="1"/>
</dbReference>
<evidence type="ECO:0000256" key="1">
    <source>
        <dbReference type="ARBA" id="ARBA00008072"/>
    </source>
</evidence>
<keyword evidence="2" id="KW-0560">Oxidoreductase</keyword>
<organism evidence="5 6">
    <name type="scientific">Monilinia laxa</name>
    <name type="common">Brown rot fungus</name>
    <name type="synonym">Sclerotinia laxa</name>
    <dbReference type="NCBI Taxonomy" id="61186"/>
    <lineage>
        <taxon>Eukaryota</taxon>
        <taxon>Fungi</taxon>
        <taxon>Dikarya</taxon>
        <taxon>Ascomycota</taxon>
        <taxon>Pezizomycotina</taxon>
        <taxon>Leotiomycetes</taxon>
        <taxon>Helotiales</taxon>
        <taxon>Sclerotiniaceae</taxon>
        <taxon>Monilinia</taxon>
    </lineage>
</organism>
<gene>
    <name evidence="5" type="ORF">EYC80_005958</name>
</gene>
<dbReference type="Pfam" id="PF00107">
    <property type="entry name" value="ADH_zinc_N"/>
    <property type="match status" value="1"/>
</dbReference>
<evidence type="ECO:0000256" key="2">
    <source>
        <dbReference type="ARBA" id="ARBA00023002"/>
    </source>
</evidence>
<proteinExistence type="inferred from homology"/>
<dbReference type="SUPFAM" id="SSF51735">
    <property type="entry name" value="NAD(P)-binding Rossmann-fold domains"/>
    <property type="match status" value="1"/>
</dbReference>
<evidence type="ECO:0000256" key="3">
    <source>
        <dbReference type="SAM" id="MobiDB-lite"/>
    </source>
</evidence>
<feature type="domain" description="Enoyl reductase (ER)" evidence="4">
    <location>
        <begin position="95"/>
        <end position="357"/>
    </location>
</feature>
<dbReference type="Gene3D" id="3.40.50.720">
    <property type="entry name" value="NAD(P)-binding Rossmann-like Domain"/>
    <property type="match status" value="1"/>
</dbReference>
<dbReference type="InterPro" id="IPR036291">
    <property type="entry name" value="NAD(P)-bd_dom_sf"/>
</dbReference>